<name>A0A8J7IZP7_9RHOB</name>
<keyword evidence="1" id="KW-0479">Metal-binding</keyword>
<dbReference type="Pfam" id="PF01258">
    <property type="entry name" value="zf-dskA_traR"/>
    <property type="match status" value="1"/>
</dbReference>
<comment type="caution">
    <text evidence="6">The sequence shown here is derived from an EMBL/GenBank/DDBJ whole genome shotgun (WGS) entry which is preliminary data.</text>
</comment>
<accession>A0A8J7IZP7</accession>
<dbReference type="InterPro" id="IPR000962">
    <property type="entry name" value="Znf_DskA_TraR"/>
</dbReference>
<feature type="domain" description="Zinc finger DksA/TraR C4-type" evidence="5">
    <location>
        <begin position="33"/>
        <end position="65"/>
    </location>
</feature>
<gene>
    <name evidence="6" type="ORF">H1D41_17215</name>
</gene>
<feature type="zinc finger region" description="dksA C4-type" evidence="4">
    <location>
        <begin position="36"/>
        <end position="60"/>
    </location>
</feature>
<dbReference type="PANTHER" id="PTHR38777">
    <property type="entry name" value="FELS-2 PROPHAGE PROTEIN"/>
    <property type="match status" value="1"/>
</dbReference>
<keyword evidence="7" id="KW-1185">Reference proteome</keyword>
<dbReference type="EMBL" id="JADCKQ010000019">
    <property type="protein sequence ID" value="MBI1495385.1"/>
    <property type="molecule type" value="Genomic_DNA"/>
</dbReference>
<evidence type="ECO:0000256" key="1">
    <source>
        <dbReference type="ARBA" id="ARBA00022723"/>
    </source>
</evidence>
<evidence type="ECO:0000313" key="6">
    <source>
        <dbReference type="EMBL" id="MBI1495385.1"/>
    </source>
</evidence>
<dbReference type="GO" id="GO:1900378">
    <property type="term" value="P:positive regulation of secondary metabolite biosynthetic process"/>
    <property type="evidence" value="ECO:0007669"/>
    <property type="project" value="TreeGrafter"/>
</dbReference>
<keyword evidence="3" id="KW-0862">Zinc</keyword>
<evidence type="ECO:0000256" key="2">
    <source>
        <dbReference type="ARBA" id="ARBA00022771"/>
    </source>
</evidence>
<evidence type="ECO:0000256" key="3">
    <source>
        <dbReference type="ARBA" id="ARBA00022833"/>
    </source>
</evidence>
<protein>
    <submittedName>
        <fullName evidence="6">TraR/DksA C4-type zinc finger protein</fullName>
    </submittedName>
</protein>
<organism evidence="6 7">
    <name type="scientific">Halocynthiibacter styelae</name>
    <dbReference type="NCBI Taxonomy" id="2761955"/>
    <lineage>
        <taxon>Bacteria</taxon>
        <taxon>Pseudomonadati</taxon>
        <taxon>Pseudomonadota</taxon>
        <taxon>Alphaproteobacteria</taxon>
        <taxon>Rhodobacterales</taxon>
        <taxon>Paracoccaceae</taxon>
        <taxon>Halocynthiibacter</taxon>
    </lineage>
</organism>
<evidence type="ECO:0000256" key="4">
    <source>
        <dbReference type="PROSITE-ProRule" id="PRU00510"/>
    </source>
</evidence>
<dbReference type="AlphaFoldDB" id="A0A8J7IZP7"/>
<dbReference type="Proteomes" id="UP000640583">
    <property type="component" value="Unassembled WGS sequence"/>
</dbReference>
<keyword evidence="2" id="KW-0863">Zinc-finger</keyword>
<dbReference type="RefSeq" id="WP_228850087.1">
    <property type="nucleotide sequence ID" value="NZ_JADCKQ010000019.1"/>
</dbReference>
<sequence length="73" mass="8217">MSERDIERAEARVQQECDASLARNRDVVEAEGTSECIDCGDEIEAARRAAAPFARRCIECQLDHEEVERGHGR</sequence>
<dbReference type="PANTHER" id="PTHR38777:SF1">
    <property type="entry name" value="DNAK SUPPRESSOR PROTEIN"/>
    <property type="match status" value="1"/>
</dbReference>
<proteinExistence type="predicted"/>
<dbReference type="Gene3D" id="1.20.120.910">
    <property type="entry name" value="DksA, coiled-coil domain"/>
    <property type="match status" value="1"/>
</dbReference>
<reference evidence="6" key="1">
    <citation type="submission" date="2020-10" db="EMBL/GenBank/DDBJ databases">
        <title>Paenihalocynthiibacter styelae gen. nov., sp. nov., isolated from stalked sea squirt Styela clava.</title>
        <authorList>
            <person name="Kim Y.-O."/>
            <person name="Yoon J.-H."/>
        </authorList>
    </citation>
    <scope>NUCLEOTIDE SEQUENCE</scope>
    <source>
        <strain evidence="6">MYP1-1</strain>
    </source>
</reference>
<dbReference type="GO" id="GO:0008270">
    <property type="term" value="F:zinc ion binding"/>
    <property type="evidence" value="ECO:0007669"/>
    <property type="project" value="UniProtKB-KW"/>
</dbReference>
<dbReference type="SUPFAM" id="SSF57716">
    <property type="entry name" value="Glucocorticoid receptor-like (DNA-binding domain)"/>
    <property type="match status" value="1"/>
</dbReference>
<dbReference type="PROSITE" id="PS51128">
    <property type="entry name" value="ZF_DKSA_2"/>
    <property type="match status" value="1"/>
</dbReference>
<evidence type="ECO:0000259" key="5">
    <source>
        <dbReference type="Pfam" id="PF01258"/>
    </source>
</evidence>
<evidence type="ECO:0000313" key="7">
    <source>
        <dbReference type="Proteomes" id="UP000640583"/>
    </source>
</evidence>